<reference evidence="1 2" key="1">
    <citation type="submission" date="2016-10" db="EMBL/GenBank/DDBJ databases">
        <authorList>
            <person name="Varghese N."/>
            <person name="Submissions S."/>
        </authorList>
    </citation>
    <scope>NUCLEOTIDE SEQUENCE [LARGE SCALE GENOMIC DNA]</scope>
    <source>
        <strain evidence="1 2">FF3</strain>
    </source>
</reference>
<evidence type="ECO:0000313" key="1">
    <source>
        <dbReference type="EMBL" id="SEJ22711.1"/>
    </source>
</evidence>
<sequence length="469" mass="52507">MAQNFDAFVVFAEMRTGSNLLEANLNLFDGISCLGEAFNPHFIGYPNKTELLDISREARDSDPAALLDRVRGAEGLAGFRYFHDHDPRILAPLLDDPRIAKIVLTRNPIDSYVSWKIAQKTDQWKLTNVSRRKDAKATFDKADFEAHLEALQSFQIRLLNGLQTRGQTAFYVAYEDVQDLGVMNGLARWLGCDTPLESFDHNLKRQNPAPISDKVENFAEMEQALARLDRFDLSRTPNFEPRRGAAVPGYVAAGTAPLLYMPIKGGPEEAVCDWLAGLGGDLRRDFNQKSLRQWLRRNSGHRRFTVLRHPLARAHHVFCQRILSKGPQSFGRIRRVLTNRHDLPIPEDWPDPAYDAATHRAAFGGFLEFIRANLAGQTNLRIDPHWASQSGILQGMGDLCLPDMVLREGEIAEGLARLAAQVGLEAPAPRAAAPDGPIALDEIYDADLEALARAAYPRDYLMLGFGNWR</sequence>
<proteinExistence type="predicted"/>
<accession>A0A975ZMV0</accession>
<dbReference type="SUPFAM" id="SSF52540">
    <property type="entry name" value="P-loop containing nucleoside triphosphate hydrolases"/>
    <property type="match status" value="1"/>
</dbReference>
<protein>
    <recommendedName>
        <fullName evidence="3">Nodulation protein NodH</fullName>
    </recommendedName>
</protein>
<comment type="caution">
    <text evidence="1">The sequence shown here is derived from an EMBL/GenBank/DDBJ whole genome shotgun (WGS) entry which is preliminary data.</text>
</comment>
<dbReference type="GeneID" id="80817804"/>
<name>A0A975ZMV0_9RHOB</name>
<dbReference type="Proteomes" id="UP000182932">
    <property type="component" value="Unassembled WGS sequence"/>
</dbReference>
<dbReference type="EMBL" id="FNYY01000004">
    <property type="protein sequence ID" value="SEJ22711.1"/>
    <property type="molecule type" value="Genomic_DNA"/>
</dbReference>
<gene>
    <name evidence="1" type="ORF">SAMN04487940_104114</name>
</gene>
<keyword evidence="2" id="KW-1185">Reference proteome</keyword>
<dbReference type="AlphaFoldDB" id="A0A975ZMV0"/>
<dbReference type="Gene3D" id="3.40.50.300">
    <property type="entry name" value="P-loop containing nucleotide triphosphate hydrolases"/>
    <property type="match status" value="1"/>
</dbReference>
<organism evidence="1 2">
    <name type="scientific">Marinovum algicola</name>
    <dbReference type="NCBI Taxonomy" id="42444"/>
    <lineage>
        <taxon>Bacteria</taxon>
        <taxon>Pseudomonadati</taxon>
        <taxon>Pseudomonadota</taxon>
        <taxon>Alphaproteobacteria</taxon>
        <taxon>Rhodobacterales</taxon>
        <taxon>Roseobacteraceae</taxon>
        <taxon>Marinovum</taxon>
    </lineage>
</organism>
<evidence type="ECO:0008006" key="3">
    <source>
        <dbReference type="Google" id="ProtNLM"/>
    </source>
</evidence>
<dbReference type="RefSeq" id="WP_074835929.1">
    <property type="nucleotide sequence ID" value="NZ_CATLTK010000040.1"/>
</dbReference>
<evidence type="ECO:0000313" key="2">
    <source>
        <dbReference type="Proteomes" id="UP000182932"/>
    </source>
</evidence>
<dbReference type="InterPro" id="IPR027417">
    <property type="entry name" value="P-loop_NTPase"/>
</dbReference>